<name>A0A0P6WVX9_9BACI</name>
<comment type="cofactor">
    <cofactor evidence="1">
        <name>FAD</name>
        <dbReference type="ChEBI" id="CHEBI:57692"/>
    </cofactor>
</comment>
<evidence type="ECO:0000313" key="7">
    <source>
        <dbReference type="Proteomes" id="UP000050398"/>
    </source>
</evidence>
<gene>
    <name evidence="6" type="ORF">AM506_05765</name>
</gene>
<protein>
    <submittedName>
        <fullName evidence="6">Oxidoreductase</fullName>
    </submittedName>
</protein>
<dbReference type="PANTHER" id="PTHR13847:SF286">
    <property type="entry name" value="D-AMINO ACID DEHYDROGENASE"/>
    <property type="match status" value="1"/>
</dbReference>
<dbReference type="SUPFAM" id="SSF51905">
    <property type="entry name" value="FAD/NAD(P)-binding domain"/>
    <property type="match status" value="1"/>
</dbReference>
<evidence type="ECO:0000259" key="5">
    <source>
        <dbReference type="Pfam" id="PF01266"/>
    </source>
</evidence>
<comment type="similarity">
    <text evidence="2">Belongs to the DadA oxidoreductase family.</text>
</comment>
<accession>A0A0P6WVX9</accession>
<dbReference type="InterPro" id="IPR006076">
    <property type="entry name" value="FAD-dep_OxRdtase"/>
</dbReference>
<dbReference type="InterPro" id="IPR036188">
    <property type="entry name" value="FAD/NAD-bd_sf"/>
</dbReference>
<reference evidence="6 7" key="1">
    <citation type="submission" date="2015-08" db="EMBL/GenBank/DDBJ databases">
        <title>Draft Genome Sequence of Bacillus vietnamensis UCD-SED5.</title>
        <authorList>
            <person name="Lee R.D."/>
            <person name="Jospin G."/>
            <person name="Lang J.M."/>
            <person name="Coil D.A."/>
            <person name="Eisen J.A."/>
        </authorList>
    </citation>
    <scope>NUCLEOTIDE SEQUENCE [LARGE SCALE GENOMIC DNA]</scope>
    <source>
        <strain evidence="6 7">UCD-SED5</strain>
    </source>
</reference>
<dbReference type="eggNOG" id="COG0665">
    <property type="taxonomic scope" value="Bacteria"/>
</dbReference>
<keyword evidence="4" id="KW-0560">Oxidoreductase</keyword>
<evidence type="ECO:0000256" key="2">
    <source>
        <dbReference type="ARBA" id="ARBA00009410"/>
    </source>
</evidence>
<dbReference type="PANTHER" id="PTHR13847">
    <property type="entry name" value="SARCOSINE DEHYDROGENASE-RELATED"/>
    <property type="match status" value="1"/>
</dbReference>
<dbReference type="OrthoDB" id="9805337at2"/>
<evidence type="ECO:0000256" key="4">
    <source>
        <dbReference type="ARBA" id="ARBA00023002"/>
    </source>
</evidence>
<dbReference type="Gene3D" id="3.30.9.10">
    <property type="entry name" value="D-Amino Acid Oxidase, subunit A, domain 2"/>
    <property type="match status" value="1"/>
</dbReference>
<dbReference type="Pfam" id="PF01266">
    <property type="entry name" value="DAO"/>
    <property type="match status" value="1"/>
</dbReference>
<dbReference type="Gene3D" id="3.50.50.60">
    <property type="entry name" value="FAD/NAD(P)-binding domain"/>
    <property type="match status" value="1"/>
</dbReference>
<dbReference type="PATRIC" id="fig|218284.4.peg.2272"/>
<dbReference type="GO" id="GO:0016491">
    <property type="term" value="F:oxidoreductase activity"/>
    <property type="evidence" value="ECO:0007669"/>
    <property type="project" value="UniProtKB-KW"/>
</dbReference>
<dbReference type="SUPFAM" id="SSF54373">
    <property type="entry name" value="FAD-linked reductases, C-terminal domain"/>
    <property type="match status" value="1"/>
</dbReference>
<dbReference type="EMBL" id="LIXZ01000003">
    <property type="protein sequence ID" value="KPL60620.1"/>
    <property type="molecule type" value="Genomic_DNA"/>
</dbReference>
<comment type="caution">
    <text evidence="6">The sequence shown here is derived from an EMBL/GenBank/DDBJ whole genome shotgun (WGS) entry which is preliminary data.</text>
</comment>
<dbReference type="Proteomes" id="UP000050398">
    <property type="component" value="Unassembled WGS sequence"/>
</dbReference>
<sequence length="371" mass="39584">MKSFIIVGGGILGASTAYHLAKAGAGVTIIDRKDPGQATDAAAGIVCPWLSQRRNKVWYRLAKGGAKYYPSIIEQLEADGETETGYKRVGAISLHTEVHKLHKMMERAEKRREDAPEIGELTLLTSEETRQRFPLLSEEFQAVHVSGAARVDGRALRNALLNGAKKYGASFRHGDAGLLHEHDRVTGVKIGDKVLKADGVIVTAGSWAKELFQPLGIDFLVTSQKAQILHLEIRGGETGEWPVVMPPNDQYLLAFPEGKVVAGATHENDVGFDHRVTAGGLYEILQKATAVAPGIGDGEVVETRVGFRPFTPGFLPVFGAVPGLDDVWVANGLGASGLTVGPYLGSELAKLVMGEATDLDPADYDVAGAIG</sequence>
<organism evidence="6 7">
    <name type="scientific">Rossellomorea vietnamensis</name>
    <dbReference type="NCBI Taxonomy" id="218284"/>
    <lineage>
        <taxon>Bacteria</taxon>
        <taxon>Bacillati</taxon>
        <taxon>Bacillota</taxon>
        <taxon>Bacilli</taxon>
        <taxon>Bacillales</taxon>
        <taxon>Bacillaceae</taxon>
        <taxon>Rossellomorea</taxon>
    </lineage>
</organism>
<evidence type="ECO:0000256" key="3">
    <source>
        <dbReference type="ARBA" id="ARBA00022630"/>
    </source>
</evidence>
<feature type="domain" description="FAD dependent oxidoreductase" evidence="5">
    <location>
        <begin position="4"/>
        <end position="351"/>
    </location>
</feature>
<evidence type="ECO:0000313" key="6">
    <source>
        <dbReference type="EMBL" id="KPL60620.1"/>
    </source>
</evidence>
<dbReference type="GO" id="GO:0005737">
    <property type="term" value="C:cytoplasm"/>
    <property type="evidence" value="ECO:0007669"/>
    <property type="project" value="TreeGrafter"/>
</dbReference>
<keyword evidence="3" id="KW-0285">Flavoprotein</keyword>
<evidence type="ECO:0000256" key="1">
    <source>
        <dbReference type="ARBA" id="ARBA00001974"/>
    </source>
</evidence>
<dbReference type="AlphaFoldDB" id="A0A0P6WVX9"/>
<proteinExistence type="inferred from homology"/>
<dbReference type="RefSeq" id="WP_060671534.1">
    <property type="nucleotide sequence ID" value="NZ_LIXZ01000003.1"/>
</dbReference>